<sequence>MGNGRYRHDGQGEHSGTDVLSAAEYAEETRYNASGVSFWESSCGSPVTGLEQHVCMGLNACRDFDVDQSADMAGTGNCATVRHVCHGEGNCRGQGGCGYAGSDEQQWRPGEQACRYNGSCAVPINVSRVFSGGPMKGKSVWKQARRLMEDRMYRAGLAFGPAPGEGIPDDMIPDYDLDDEEIPPPKRPSGAPILGGMAPVGGERVADGRPPAEK</sequence>
<reference evidence="2 3" key="1">
    <citation type="submission" date="2019-05" db="EMBL/GenBank/DDBJ databases">
        <title>Draft genome sequence of Actinomadura geliboluensis A8036.</title>
        <authorList>
            <person name="Saricaoglu S."/>
            <person name="Isik K."/>
        </authorList>
    </citation>
    <scope>NUCLEOTIDE SEQUENCE [LARGE SCALE GENOMIC DNA]</scope>
    <source>
        <strain evidence="2 3">A8036</strain>
    </source>
</reference>
<evidence type="ECO:0000313" key="2">
    <source>
        <dbReference type="EMBL" id="TMR31023.1"/>
    </source>
</evidence>
<dbReference type="RefSeq" id="WP_138640319.1">
    <property type="nucleotide sequence ID" value="NZ_JASWDG010000073.1"/>
</dbReference>
<dbReference type="Proteomes" id="UP000305238">
    <property type="component" value="Unassembled WGS sequence"/>
</dbReference>
<dbReference type="OrthoDB" id="7838644at2"/>
<comment type="caution">
    <text evidence="2">The sequence shown here is derived from an EMBL/GenBank/DDBJ whole genome shotgun (WGS) entry which is preliminary data.</text>
</comment>
<evidence type="ECO:0000256" key="1">
    <source>
        <dbReference type="SAM" id="MobiDB-lite"/>
    </source>
</evidence>
<feature type="compositionally biased region" description="Basic and acidic residues" evidence="1">
    <location>
        <begin position="204"/>
        <end position="214"/>
    </location>
</feature>
<dbReference type="EMBL" id="VCKZ01000317">
    <property type="protein sequence ID" value="TMR31023.1"/>
    <property type="molecule type" value="Genomic_DNA"/>
</dbReference>
<protein>
    <submittedName>
        <fullName evidence="2">Uncharacterized protein</fullName>
    </submittedName>
</protein>
<keyword evidence="3" id="KW-1185">Reference proteome</keyword>
<dbReference type="AlphaFoldDB" id="A0A5S4GDE8"/>
<name>A0A5S4GDE8_9ACTN</name>
<proteinExistence type="predicted"/>
<accession>A0A5S4GDE8</accession>
<evidence type="ECO:0000313" key="3">
    <source>
        <dbReference type="Proteomes" id="UP000305238"/>
    </source>
</evidence>
<gene>
    <name evidence="2" type="ORF">ETD96_32520</name>
</gene>
<feature type="compositionally biased region" description="Acidic residues" evidence="1">
    <location>
        <begin position="167"/>
        <end position="182"/>
    </location>
</feature>
<feature type="region of interest" description="Disordered" evidence="1">
    <location>
        <begin position="164"/>
        <end position="214"/>
    </location>
</feature>
<organism evidence="2 3">
    <name type="scientific">Actinomadura geliboluensis</name>
    <dbReference type="NCBI Taxonomy" id="882440"/>
    <lineage>
        <taxon>Bacteria</taxon>
        <taxon>Bacillati</taxon>
        <taxon>Actinomycetota</taxon>
        <taxon>Actinomycetes</taxon>
        <taxon>Streptosporangiales</taxon>
        <taxon>Thermomonosporaceae</taxon>
        <taxon>Actinomadura</taxon>
    </lineage>
</organism>